<feature type="compositionally biased region" description="Polar residues" evidence="10">
    <location>
        <begin position="304"/>
        <end position="313"/>
    </location>
</feature>
<dbReference type="EMBL" id="AP024563">
    <property type="protein sequence ID" value="BCU05677.1"/>
    <property type="molecule type" value="Genomic_DNA"/>
</dbReference>
<evidence type="ECO:0000259" key="11">
    <source>
        <dbReference type="Pfam" id="PF21687"/>
    </source>
</evidence>
<dbReference type="Proteomes" id="UP000680679">
    <property type="component" value="Chromosome"/>
</dbReference>
<dbReference type="Gene3D" id="1.10.40.60">
    <property type="entry name" value="EpsJ-like"/>
    <property type="match status" value="1"/>
</dbReference>
<feature type="region of interest" description="Disordered" evidence="10">
    <location>
        <begin position="289"/>
        <end position="313"/>
    </location>
</feature>
<evidence type="ECO:0000256" key="3">
    <source>
        <dbReference type="ARBA" id="ARBA00022448"/>
    </source>
</evidence>
<evidence type="ECO:0000256" key="10">
    <source>
        <dbReference type="SAM" id="MobiDB-lite"/>
    </source>
</evidence>
<reference evidence="12 13" key="1">
    <citation type="submission" date="2021-04" db="EMBL/GenBank/DDBJ databases">
        <title>Complete genome sequencing of Allochromatium tepidum strain NZ.</title>
        <authorList>
            <person name="Tsukatani Y."/>
            <person name="Mori H."/>
        </authorList>
    </citation>
    <scope>NUCLEOTIDE SEQUENCE [LARGE SCALE GENOMIC DNA]</scope>
    <source>
        <strain evidence="12 13">NZ</strain>
    </source>
</reference>
<evidence type="ECO:0000256" key="4">
    <source>
        <dbReference type="ARBA" id="ARBA00022475"/>
    </source>
</evidence>
<comment type="subcellular location">
    <subcellularLocation>
        <location evidence="1">Cell inner membrane</location>
    </subcellularLocation>
</comment>
<organism evidence="12 13">
    <name type="scientific">Allochromatium tepidum</name>
    <dbReference type="NCBI Taxonomy" id="553982"/>
    <lineage>
        <taxon>Bacteria</taxon>
        <taxon>Pseudomonadati</taxon>
        <taxon>Pseudomonadota</taxon>
        <taxon>Gammaproteobacteria</taxon>
        <taxon>Chromatiales</taxon>
        <taxon>Chromatiaceae</taxon>
        <taxon>Allochromatium</taxon>
    </lineage>
</organism>
<dbReference type="SUPFAM" id="SSF158544">
    <property type="entry name" value="GspK insert domain-like"/>
    <property type="match status" value="1"/>
</dbReference>
<keyword evidence="13" id="KW-1185">Reference proteome</keyword>
<dbReference type="PANTHER" id="PTHR38831">
    <property type="entry name" value="TYPE II SECRETION SYSTEM PROTEIN K"/>
    <property type="match status" value="1"/>
</dbReference>
<keyword evidence="6" id="KW-0812">Transmembrane</keyword>
<comment type="similarity">
    <text evidence="2">Belongs to the GSP K family.</text>
</comment>
<keyword evidence="4" id="KW-1003">Cell membrane</keyword>
<feature type="domain" description="T2SS protein K first SAM-like" evidence="11">
    <location>
        <begin position="112"/>
        <end position="198"/>
    </location>
</feature>
<gene>
    <name evidence="12" type="primary">pefK</name>
    <name evidence="12" type="ORF">Atep_03540</name>
</gene>
<dbReference type="RefSeq" id="WP_213379902.1">
    <property type="nucleotide sequence ID" value="NZ_AP024563.1"/>
</dbReference>
<sequence length="313" mass="34578">MTARIRRQRGIALMLVMWVLTLLTVMAVSLTVSRRTEIALTDNHVESARFRALAEAAIAYTALHYMTPEAQIDAEQGTAWLPNGQPRTWFFAGSELTLRVFNESSRYDLNQIRPETLRTLLEVLGLLPEEADALAAAIVDWRDEDDLALLNGAEDADYAEAGRAFGAKDADYETVEELRQVLGMTPERYRLLAPEVSVQGGSAQPVERFASPAVLATLKGLTLEEARKEIAERDRTEVAGTTSTTLVERGGPVYRLQVTGPRSSGAAQRMEALFQLAPGRQPPYQVLWRRQGLAAETRGDNESESTANRSDES</sequence>
<proteinExistence type="inferred from homology"/>
<keyword evidence="9" id="KW-0472">Membrane</keyword>
<evidence type="ECO:0000256" key="1">
    <source>
        <dbReference type="ARBA" id="ARBA00004533"/>
    </source>
</evidence>
<evidence type="ECO:0000256" key="6">
    <source>
        <dbReference type="ARBA" id="ARBA00022692"/>
    </source>
</evidence>
<evidence type="ECO:0000256" key="7">
    <source>
        <dbReference type="ARBA" id="ARBA00022927"/>
    </source>
</evidence>
<keyword evidence="3" id="KW-0813">Transport</keyword>
<evidence type="ECO:0000256" key="2">
    <source>
        <dbReference type="ARBA" id="ARBA00007246"/>
    </source>
</evidence>
<name>A0ABM7QIU2_9GAMM</name>
<protein>
    <submittedName>
        <fullName evidence="12">Type II secretion system protein K</fullName>
    </submittedName>
</protein>
<accession>A0ABM7QIU2</accession>
<keyword evidence="5" id="KW-0997">Cell inner membrane</keyword>
<dbReference type="PANTHER" id="PTHR38831:SF1">
    <property type="entry name" value="TYPE II SECRETION SYSTEM PROTEIN K-RELATED"/>
    <property type="match status" value="1"/>
</dbReference>
<evidence type="ECO:0000256" key="8">
    <source>
        <dbReference type="ARBA" id="ARBA00022989"/>
    </source>
</evidence>
<evidence type="ECO:0000313" key="12">
    <source>
        <dbReference type="EMBL" id="BCU05677.1"/>
    </source>
</evidence>
<evidence type="ECO:0000256" key="9">
    <source>
        <dbReference type="ARBA" id="ARBA00023136"/>
    </source>
</evidence>
<dbReference type="InterPro" id="IPR038072">
    <property type="entry name" value="GspK_central_sf"/>
</dbReference>
<keyword evidence="7" id="KW-0653">Protein transport</keyword>
<evidence type="ECO:0000256" key="5">
    <source>
        <dbReference type="ARBA" id="ARBA00022519"/>
    </source>
</evidence>
<dbReference type="InterPro" id="IPR049031">
    <property type="entry name" value="T2SSK_SAM-like_1st"/>
</dbReference>
<evidence type="ECO:0000313" key="13">
    <source>
        <dbReference type="Proteomes" id="UP000680679"/>
    </source>
</evidence>
<dbReference type="Pfam" id="PF21687">
    <property type="entry name" value="T2SSK_1st"/>
    <property type="match status" value="1"/>
</dbReference>
<keyword evidence="8" id="KW-1133">Transmembrane helix</keyword>
<dbReference type="InterPro" id="IPR005628">
    <property type="entry name" value="GspK"/>
</dbReference>